<dbReference type="InterPro" id="IPR006461">
    <property type="entry name" value="PLAC_motif_containing"/>
</dbReference>
<evidence type="ECO:0000256" key="1">
    <source>
        <dbReference type="SAM" id="MobiDB-lite"/>
    </source>
</evidence>
<dbReference type="Proteomes" id="UP001210211">
    <property type="component" value="Unassembled WGS sequence"/>
</dbReference>
<dbReference type="PANTHER" id="PTHR31045:SF19">
    <property type="entry name" value="OS03G0299800 PROTEIN"/>
    <property type="match status" value="1"/>
</dbReference>
<evidence type="ECO:0000313" key="4">
    <source>
        <dbReference type="Proteomes" id="UP001210211"/>
    </source>
</evidence>
<feature type="transmembrane region" description="Helical" evidence="2">
    <location>
        <begin position="428"/>
        <end position="447"/>
    </location>
</feature>
<feature type="transmembrane region" description="Helical" evidence="2">
    <location>
        <begin position="453"/>
        <end position="475"/>
    </location>
</feature>
<evidence type="ECO:0000256" key="2">
    <source>
        <dbReference type="SAM" id="Phobius"/>
    </source>
</evidence>
<feature type="transmembrane region" description="Helical" evidence="2">
    <location>
        <begin position="185"/>
        <end position="209"/>
    </location>
</feature>
<dbReference type="NCBIfam" id="TIGR01571">
    <property type="entry name" value="A_thal_Cys_rich"/>
    <property type="match status" value="1"/>
</dbReference>
<dbReference type="AlphaFoldDB" id="A0AAD6ESK9"/>
<feature type="transmembrane region" description="Helical" evidence="2">
    <location>
        <begin position="316"/>
        <end position="336"/>
    </location>
</feature>
<feature type="compositionally biased region" description="Polar residues" evidence="1">
    <location>
        <begin position="137"/>
        <end position="152"/>
    </location>
</feature>
<feature type="transmembrane region" description="Helical" evidence="2">
    <location>
        <begin position="398"/>
        <end position="416"/>
    </location>
</feature>
<keyword evidence="4" id="KW-1185">Reference proteome</keyword>
<protein>
    <recommendedName>
        <fullName evidence="5">PLAC8 family protein</fullName>
    </recommendedName>
</protein>
<comment type="caution">
    <text evidence="3">The sequence shown here is derived from an EMBL/GenBank/DDBJ whole genome shotgun (WGS) entry which is preliminary data.</text>
</comment>
<evidence type="ECO:0000313" key="3">
    <source>
        <dbReference type="EMBL" id="KAJ3699564.1"/>
    </source>
</evidence>
<organism evidence="3 4">
    <name type="scientific">Rhynchospora tenuis</name>
    <dbReference type="NCBI Taxonomy" id="198213"/>
    <lineage>
        <taxon>Eukaryota</taxon>
        <taxon>Viridiplantae</taxon>
        <taxon>Streptophyta</taxon>
        <taxon>Embryophyta</taxon>
        <taxon>Tracheophyta</taxon>
        <taxon>Spermatophyta</taxon>
        <taxon>Magnoliopsida</taxon>
        <taxon>Liliopsida</taxon>
        <taxon>Poales</taxon>
        <taxon>Cyperaceae</taxon>
        <taxon>Cyperoideae</taxon>
        <taxon>Rhynchosporeae</taxon>
        <taxon>Rhynchospora</taxon>
    </lineage>
</organism>
<dbReference type="Pfam" id="PF04749">
    <property type="entry name" value="PLAC8"/>
    <property type="match status" value="1"/>
</dbReference>
<keyword evidence="2" id="KW-0472">Membrane</keyword>
<dbReference type="EMBL" id="JAMRDG010000001">
    <property type="protein sequence ID" value="KAJ3699564.1"/>
    <property type="molecule type" value="Genomic_DNA"/>
</dbReference>
<keyword evidence="2" id="KW-0812">Transmembrane</keyword>
<evidence type="ECO:0008006" key="5">
    <source>
        <dbReference type="Google" id="ProtNLM"/>
    </source>
</evidence>
<feature type="region of interest" description="Disordered" evidence="1">
    <location>
        <begin position="131"/>
        <end position="152"/>
    </location>
</feature>
<dbReference type="PANTHER" id="PTHR31045">
    <property type="entry name" value="PLAC8 FAMILY PROTEIN-RELATED"/>
    <property type="match status" value="1"/>
</dbReference>
<dbReference type="InterPro" id="IPR021369">
    <property type="entry name" value="DUF2985"/>
</dbReference>
<keyword evidence="2" id="KW-1133">Transmembrane helix</keyword>
<dbReference type="GO" id="GO:0051762">
    <property type="term" value="P:sesquiterpene biosynthetic process"/>
    <property type="evidence" value="ECO:0007669"/>
    <property type="project" value="TreeGrafter"/>
</dbReference>
<name>A0AAD6ESK9_9POAL</name>
<reference evidence="3 4" key="1">
    <citation type="journal article" date="2022" name="Cell">
        <title>Repeat-based holocentromeres influence genome architecture and karyotype evolution.</title>
        <authorList>
            <person name="Hofstatter P.G."/>
            <person name="Thangavel G."/>
            <person name="Lux T."/>
            <person name="Neumann P."/>
            <person name="Vondrak T."/>
            <person name="Novak P."/>
            <person name="Zhang M."/>
            <person name="Costa L."/>
            <person name="Castellani M."/>
            <person name="Scott A."/>
            <person name="Toegelov H."/>
            <person name="Fuchs J."/>
            <person name="Mata-Sucre Y."/>
            <person name="Dias Y."/>
            <person name="Vanzela A.L.L."/>
            <person name="Huettel B."/>
            <person name="Almeida C.C.S."/>
            <person name="Simkova H."/>
            <person name="Souza G."/>
            <person name="Pedrosa-Harand A."/>
            <person name="Macas J."/>
            <person name="Mayer K.F.X."/>
            <person name="Houben A."/>
            <person name="Marques A."/>
        </authorList>
    </citation>
    <scope>NUCLEOTIDE SEQUENCE [LARGE SCALE GENOMIC DNA]</scope>
    <source>
        <strain evidence="3">RhyTen1mFocal</strain>
    </source>
</reference>
<dbReference type="Pfam" id="PF11204">
    <property type="entry name" value="DUF2985"/>
    <property type="match status" value="1"/>
</dbReference>
<dbReference type="GO" id="GO:0009975">
    <property type="term" value="F:cyclase activity"/>
    <property type="evidence" value="ECO:0007669"/>
    <property type="project" value="TreeGrafter"/>
</dbReference>
<proteinExistence type="predicted"/>
<accession>A0AAD6ESK9</accession>
<feature type="transmembrane region" description="Helical" evidence="2">
    <location>
        <begin position="281"/>
        <end position="304"/>
    </location>
</feature>
<gene>
    <name evidence="3" type="ORF">LUZ61_003269</name>
</gene>
<sequence length="618" mass="71004">MPHSSTGTDRDTNDHFKNDYEDAYEVEAPIFTRSSFSFNQRSEMGETVGNNEIKLPPSFHQNSEIEEMNDVEIQTGITRKKLMDFIPVYIPAVEEGVIVLHGRKEPRFWDFLRAAPTKEWFMTGRWLPRRRAARNRSQGSDSDASTESANTNSRNTRFHVPFVRKIKWRSFGGWFKKWIKDPSNIALFIWLVAVAIGLFMLFLIMIGALNSEIPSSSRRSKWNEVINQILNALFTIMCVYQHPRLFHHLVLLLRWSPEGKEEVRKIYSKGNWPKPRERATMLFVVFLLHLTCCAQYFCCALFWAYTKENRPGWPLYIGYVVGIVSPIIAGLLTAYGPLARQREIESEDIEEGNIQSRNENHNSTVPQIDQTELMIYNRTVVVTRPEWMGGLFDCWDDLTVFFLSSLCTLCVFGWNMERLGMGNMYVHIATFMLLFIAPLLIFSVTALNIDDDTIRFAVGIVGIVLCLFALLYGGFWRIQMRKRFKLPGKPYCCGQPSVTDCLQWQFCWACSLAQEVRTGNFYDIGDDMFYTTATNEEHRVVLVPLPRDGASFMNGRSFSCPPKIEPNDTSSGEKINGHSFHVSPNSLERVATYGGNQALRPPLVPLMQLESNDNERRT</sequence>